<name>A0A1M5ATX0_VIBGA</name>
<keyword evidence="1" id="KW-0812">Transmembrane</keyword>
<reference evidence="3" key="1">
    <citation type="submission" date="2016-11" db="EMBL/GenBank/DDBJ databases">
        <authorList>
            <person name="Varghese N."/>
            <person name="Submissions S."/>
        </authorList>
    </citation>
    <scope>NUCLEOTIDE SEQUENCE [LARGE SCALE GENOMIC DNA]</scope>
    <source>
        <strain evidence="3">DSM 21264</strain>
    </source>
</reference>
<dbReference type="InterPro" id="IPR019629">
    <property type="entry name" value="Uncharacterised_HI1736/YgjV"/>
</dbReference>
<gene>
    <name evidence="2" type="ORF">SAMN02745781_02021</name>
</gene>
<keyword evidence="3" id="KW-1185">Reference proteome</keyword>
<evidence type="ECO:0000313" key="3">
    <source>
        <dbReference type="Proteomes" id="UP000184159"/>
    </source>
</evidence>
<evidence type="ECO:0000256" key="1">
    <source>
        <dbReference type="SAM" id="Phobius"/>
    </source>
</evidence>
<dbReference type="EMBL" id="FQUH01000008">
    <property type="protein sequence ID" value="SHF33402.1"/>
    <property type="molecule type" value="Genomic_DNA"/>
</dbReference>
<keyword evidence="1" id="KW-0472">Membrane</keyword>
<sequence length="81" mass="9003">MNANTVEIIGYAASLMVALSFTMKDIIKLRIVNCIGCLLFVTYGLIIDSWPVTLANLFITGANIYYLRKARSEADKKLSRA</sequence>
<dbReference type="Pfam" id="PF10688">
    <property type="entry name" value="Imp-YgjV"/>
    <property type="match status" value="1"/>
</dbReference>
<evidence type="ECO:0000313" key="2">
    <source>
        <dbReference type="EMBL" id="SHF33402.1"/>
    </source>
</evidence>
<accession>A0A1M5ATX0</accession>
<dbReference type="RefSeq" id="WP_072958688.1">
    <property type="nucleotide sequence ID" value="NZ_FQUH01000008.1"/>
</dbReference>
<dbReference type="Proteomes" id="UP000184159">
    <property type="component" value="Unassembled WGS sequence"/>
</dbReference>
<organism evidence="2 3">
    <name type="scientific">Vibrio gazogenes DSM 21264 = NBRC 103151</name>
    <dbReference type="NCBI Taxonomy" id="1123492"/>
    <lineage>
        <taxon>Bacteria</taxon>
        <taxon>Pseudomonadati</taxon>
        <taxon>Pseudomonadota</taxon>
        <taxon>Gammaproteobacteria</taxon>
        <taxon>Vibrionales</taxon>
        <taxon>Vibrionaceae</taxon>
        <taxon>Vibrio</taxon>
    </lineage>
</organism>
<proteinExistence type="predicted"/>
<protein>
    <submittedName>
        <fullName evidence="2">Inner membrane protein</fullName>
    </submittedName>
</protein>
<dbReference type="AlphaFoldDB" id="A0A1M5ATX0"/>
<feature type="transmembrane region" description="Helical" evidence="1">
    <location>
        <begin position="6"/>
        <end position="22"/>
    </location>
</feature>
<feature type="transmembrane region" description="Helical" evidence="1">
    <location>
        <begin position="52"/>
        <end position="68"/>
    </location>
</feature>
<keyword evidence="1" id="KW-1133">Transmembrane helix</keyword>
<feature type="transmembrane region" description="Helical" evidence="1">
    <location>
        <begin position="29"/>
        <end position="46"/>
    </location>
</feature>